<dbReference type="RefSeq" id="WP_124761542.1">
    <property type="nucleotide sequence ID" value="NZ_JAFBDY010000001.1"/>
</dbReference>
<dbReference type="PROSITE" id="PS51272">
    <property type="entry name" value="SLH"/>
    <property type="match status" value="3"/>
</dbReference>
<keyword evidence="5" id="KW-1185">Reference proteome</keyword>
<comment type="caution">
    <text evidence="4">The sequence shown here is derived from an EMBL/GenBank/DDBJ whole genome shotgun (WGS) entry which is preliminary data.</text>
</comment>
<evidence type="ECO:0000313" key="5">
    <source>
        <dbReference type="Proteomes" id="UP000274033"/>
    </source>
</evidence>
<dbReference type="EMBL" id="RRCT01000001">
    <property type="protein sequence ID" value="RQW76070.1"/>
    <property type="molecule type" value="Genomic_DNA"/>
</dbReference>
<evidence type="ECO:0000256" key="1">
    <source>
        <dbReference type="ARBA" id="ARBA00022729"/>
    </source>
</evidence>
<protein>
    <submittedName>
        <fullName evidence="4">S-layer homology domain-containing protein</fullName>
    </submittedName>
</protein>
<keyword evidence="1 2" id="KW-0732">Signal</keyword>
<dbReference type="Pfam" id="PF00395">
    <property type="entry name" value="SLH"/>
    <property type="match status" value="3"/>
</dbReference>
<feature type="domain" description="SLH" evidence="3">
    <location>
        <begin position="168"/>
        <end position="228"/>
    </location>
</feature>
<feature type="domain" description="SLH" evidence="3">
    <location>
        <begin position="97"/>
        <end position="161"/>
    </location>
</feature>
<name>A0A3N9UJB3_9BACI</name>
<sequence length="842" mass="88905">MANQQSKYKKFVATAATATLVASAIVPVASAATPSFSDIAGNDHENNIKELAELGFIGGYTDGTFKPGNSVTRGQVALMLGKWAQAEGVEVPADYATKAYFNDVPASATEDNKKMYALVKAAGIFEGSNGSLNPGQEISRQHMAVVLNSAFKAVYGKSLVEVAGDTSDVSVGDIEKVSADYRDEVLALKALGITKPANFNPTGKVTRGQFASFLNATIKVDAEEAQVTTAVTAVNAINAKTIEVEFNNAVDEETIDAITVVKGEEALNAGTVSKELSEDGKKLTLKAQNIFKGEYTVKVPFETVKDVNGEFVSPTNSKVTVDDQTAPVLTAATSTVKDTENGIQKITLTFDEEVDSIETVKINGTNYDVTPVGNKATVTVDIDDATKSYEVTVVNAEDFAGNVKDVQVAPLTVTVDNVAPSIVGVEATGENTVKVTVDEELKNDTLVVSGKVGTFNADIVESTVVNPDNNKEYIVTLKDSYLFKNGNSDTVTLTVAKDALVDALENTNSAEITKTVEVSKDVIAPEVVKVATSKTDGKVSSFAVTYDAEVATPDVSKISVVNSKGEILSATDVVESVVVSDEDDKTVVFTLKDVDTDQYSFELAKGFVVDTALTPNESAKYAFNVDVTEDGQPVETSFDIVGATAEGNVITVDFGAKVKATGTGSALNPSAYQLNGTTLPSDTEIEFAPAQGDSAYQTKVLITLPDGFVEADDNKAVFRVNAVQTLDNKVSNQFSETIAVTDNTAPVAQSFKVTDLDEITVTYSEAIKLSAEDADITDEISLVDDKGVAMEFTVVEVTEDGKLVLAVADATQVASLVTLETETANITDLNGVAQEAKVTVKK</sequence>
<dbReference type="InterPro" id="IPR001119">
    <property type="entry name" value="SLH_dom"/>
</dbReference>
<feature type="chain" id="PRO_5018012062" evidence="2">
    <location>
        <begin position="32"/>
        <end position="842"/>
    </location>
</feature>
<reference evidence="4 5" key="1">
    <citation type="journal article" date="2013" name="J. Microbiol.">
        <title>Lysinibacillus chungkukjangi sp. nov., isolated from Chungkukjang, Korean fermented soybean food.</title>
        <authorList>
            <person name="Kim S.J."/>
            <person name="Jang Y.H."/>
            <person name="Hamada M."/>
            <person name="Ahn J.H."/>
            <person name="Weon H.Y."/>
            <person name="Suzuki K."/>
            <person name="Whang K.S."/>
            <person name="Kwon S.W."/>
        </authorList>
    </citation>
    <scope>NUCLEOTIDE SEQUENCE [LARGE SCALE GENOMIC DNA]</scope>
    <source>
        <strain evidence="4 5">MCCC 1A12701</strain>
    </source>
</reference>
<gene>
    <name evidence="4" type="ORF">EBB45_00515</name>
</gene>
<evidence type="ECO:0000256" key="2">
    <source>
        <dbReference type="SAM" id="SignalP"/>
    </source>
</evidence>
<dbReference type="Gene3D" id="2.60.40.1220">
    <property type="match status" value="1"/>
</dbReference>
<dbReference type="OrthoDB" id="2440872at2"/>
<feature type="signal peptide" evidence="2">
    <location>
        <begin position="1"/>
        <end position="31"/>
    </location>
</feature>
<feature type="domain" description="SLH" evidence="3">
    <location>
        <begin position="31"/>
        <end position="94"/>
    </location>
</feature>
<evidence type="ECO:0000313" key="4">
    <source>
        <dbReference type="EMBL" id="RQW76070.1"/>
    </source>
</evidence>
<dbReference type="InterPro" id="IPR014755">
    <property type="entry name" value="Cu-Rt/internalin_Ig-like"/>
</dbReference>
<dbReference type="Proteomes" id="UP000274033">
    <property type="component" value="Unassembled WGS sequence"/>
</dbReference>
<proteinExistence type="predicted"/>
<accession>A0A3N9UJB3</accession>
<dbReference type="AlphaFoldDB" id="A0A3N9UJB3"/>
<evidence type="ECO:0000259" key="3">
    <source>
        <dbReference type="PROSITE" id="PS51272"/>
    </source>
</evidence>
<organism evidence="4 5">
    <name type="scientific">Lysinibacillus composti</name>
    <dbReference type="NCBI Taxonomy" id="720633"/>
    <lineage>
        <taxon>Bacteria</taxon>
        <taxon>Bacillati</taxon>
        <taxon>Bacillota</taxon>
        <taxon>Bacilli</taxon>
        <taxon>Bacillales</taxon>
        <taxon>Bacillaceae</taxon>
        <taxon>Lysinibacillus</taxon>
    </lineage>
</organism>